<dbReference type="EMBL" id="QOQD01000025">
    <property type="protein sequence ID" value="RCL71521.1"/>
    <property type="molecule type" value="Genomic_DNA"/>
</dbReference>
<dbReference type="Pfam" id="PF00072">
    <property type="entry name" value="Response_reg"/>
    <property type="match status" value="1"/>
</dbReference>
<dbReference type="Pfam" id="PF00158">
    <property type="entry name" value="Sigma54_activat"/>
    <property type="match status" value="1"/>
</dbReference>
<evidence type="ECO:0000256" key="1">
    <source>
        <dbReference type="ARBA" id="ARBA00022553"/>
    </source>
</evidence>
<evidence type="ECO:0000256" key="4">
    <source>
        <dbReference type="ARBA" id="ARBA00023012"/>
    </source>
</evidence>
<dbReference type="CDD" id="cd00009">
    <property type="entry name" value="AAA"/>
    <property type="match status" value="1"/>
</dbReference>
<dbReference type="InterPro" id="IPR027417">
    <property type="entry name" value="P-loop_NTPase"/>
</dbReference>
<keyword evidence="1 7" id="KW-0597">Phosphoprotein</keyword>
<dbReference type="InterPro" id="IPR058031">
    <property type="entry name" value="AAA_lid_NorR"/>
</dbReference>
<feature type="domain" description="Sigma-54 factor interaction" evidence="8">
    <location>
        <begin position="144"/>
        <end position="361"/>
    </location>
</feature>
<dbReference type="PROSITE" id="PS50045">
    <property type="entry name" value="SIGMA54_INTERACT_4"/>
    <property type="match status" value="1"/>
</dbReference>
<dbReference type="InterPro" id="IPR002078">
    <property type="entry name" value="Sigma_54_int"/>
</dbReference>
<organism evidence="10 11">
    <name type="scientific">PS1 clade bacterium</name>
    <dbReference type="NCBI Taxonomy" id="2175152"/>
    <lineage>
        <taxon>Bacteria</taxon>
        <taxon>Pseudomonadati</taxon>
        <taxon>Pseudomonadota</taxon>
        <taxon>Alphaproteobacteria</taxon>
        <taxon>PS1 clade</taxon>
    </lineage>
</organism>
<dbReference type="PROSITE" id="PS50110">
    <property type="entry name" value="RESPONSE_REGULATORY"/>
    <property type="match status" value="1"/>
</dbReference>
<dbReference type="InterPro" id="IPR011006">
    <property type="entry name" value="CheY-like_superfamily"/>
</dbReference>
<dbReference type="GO" id="GO:0005524">
    <property type="term" value="F:ATP binding"/>
    <property type="evidence" value="ECO:0007669"/>
    <property type="project" value="UniProtKB-KW"/>
</dbReference>
<dbReference type="PANTHER" id="PTHR32071:SF17">
    <property type="entry name" value="TRANSCRIPTIONAL REGULATOR (NTRC FAMILY)"/>
    <property type="match status" value="1"/>
</dbReference>
<keyword evidence="6" id="KW-0804">Transcription</keyword>
<dbReference type="SMART" id="SM00448">
    <property type="entry name" value="REC"/>
    <property type="match status" value="1"/>
</dbReference>
<dbReference type="GO" id="GO:0000160">
    <property type="term" value="P:phosphorelay signal transduction system"/>
    <property type="evidence" value="ECO:0007669"/>
    <property type="project" value="UniProtKB-KW"/>
</dbReference>
<evidence type="ECO:0000313" key="10">
    <source>
        <dbReference type="EMBL" id="RCL71521.1"/>
    </source>
</evidence>
<dbReference type="SUPFAM" id="SSF52172">
    <property type="entry name" value="CheY-like"/>
    <property type="match status" value="1"/>
</dbReference>
<dbReference type="AlphaFoldDB" id="A0A368DJZ5"/>
<comment type="caution">
    <text evidence="10">The sequence shown here is derived from an EMBL/GenBank/DDBJ whole genome shotgun (WGS) entry which is preliminary data.</text>
</comment>
<dbReference type="Proteomes" id="UP000253570">
    <property type="component" value="Unassembled WGS sequence"/>
</dbReference>
<protein>
    <submittedName>
        <fullName evidence="10">Sigma-54-dependent Fis family transcriptional regulator</fullName>
    </submittedName>
</protein>
<evidence type="ECO:0000313" key="11">
    <source>
        <dbReference type="Proteomes" id="UP000253570"/>
    </source>
</evidence>
<evidence type="ECO:0000256" key="7">
    <source>
        <dbReference type="PROSITE-ProRule" id="PRU00169"/>
    </source>
</evidence>
<dbReference type="Pfam" id="PF25601">
    <property type="entry name" value="AAA_lid_14"/>
    <property type="match status" value="1"/>
</dbReference>
<keyword evidence="5" id="KW-0805">Transcription regulation</keyword>
<keyword evidence="2" id="KW-0547">Nucleotide-binding</keyword>
<dbReference type="SUPFAM" id="SSF52540">
    <property type="entry name" value="P-loop containing nucleoside triphosphate hydrolases"/>
    <property type="match status" value="1"/>
</dbReference>
<evidence type="ECO:0000259" key="8">
    <source>
        <dbReference type="PROSITE" id="PS50045"/>
    </source>
</evidence>
<dbReference type="GO" id="GO:0006355">
    <property type="term" value="P:regulation of DNA-templated transcription"/>
    <property type="evidence" value="ECO:0007669"/>
    <property type="project" value="InterPro"/>
</dbReference>
<evidence type="ECO:0000256" key="5">
    <source>
        <dbReference type="ARBA" id="ARBA00023015"/>
    </source>
</evidence>
<dbReference type="InterPro" id="IPR001789">
    <property type="entry name" value="Sig_transdc_resp-reg_receiver"/>
</dbReference>
<accession>A0A368DJZ5</accession>
<feature type="modified residue" description="4-aspartylphosphate" evidence="7">
    <location>
        <position position="55"/>
    </location>
</feature>
<keyword evidence="3" id="KW-0067">ATP-binding</keyword>
<evidence type="ECO:0000256" key="3">
    <source>
        <dbReference type="ARBA" id="ARBA00022840"/>
    </source>
</evidence>
<evidence type="ECO:0000259" key="9">
    <source>
        <dbReference type="PROSITE" id="PS50110"/>
    </source>
</evidence>
<keyword evidence="4" id="KW-0902">Two-component regulatory system</keyword>
<name>A0A368DJZ5_9PROT</name>
<evidence type="ECO:0000256" key="2">
    <source>
        <dbReference type="ARBA" id="ARBA00022741"/>
    </source>
</evidence>
<dbReference type="Gene3D" id="3.40.50.300">
    <property type="entry name" value="P-loop containing nucleotide triphosphate hydrolases"/>
    <property type="match status" value="1"/>
</dbReference>
<sequence length="406" mass="46070">MAKKKNILIIDDEIDICKLISGVLEDEGYTTNNAQNSDNAISLLSNKHIDLVILDVWLEGSKLDGIELLYYIQKENSSVPVIIISGHGNIDTAVMAIRIGAYDYLEKPFKTERLMHTINRAIETYSLKQEITEIKNKSNYANEYIGISPAVINLNQTILKLSETKSRILITGSIGVGKELVSRLIHNSSPRSNFLFTRINANGLKLDNFEQMLNSESDANDNNNLIKQINGGTLFVNEITEMNIDVQRVFLNFINNKYANKSDDLRIIVSTSKDLKSYVSLGLFLEELYNRVSVEPIHVPSLIDRKEDIPILVKYFIEDYYRAIGEESNVIIDNDALILLQSYSWPGNIKELRNIIEKLILQMSSDNVNTITADLIPIEIKENHPNIINDNEVLISFNMKDARDIF</sequence>
<feature type="domain" description="Response regulatory" evidence="9">
    <location>
        <begin position="6"/>
        <end position="122"/>
    </location>
</feature>
<dbReference type="FunFam" id="3.40.50.2300:FF:000018">
    <property type="entry name" value="DNA-binding transcriptional regulator NtrC"/>
    <property type="match status" value="1"/>
</dbReference>
<evidence type="ECO:0000256" key="6">
    <source>
        <dbReference type="ARBA" id="ARBA00023163"/>
    </source>
</evidence>
<reference evidence="10 11" key="1">
    <citation type="journal article" date="2018" name="Microbiome">
        <title>Fine metagenomic profile of the Mediterranean stratified and mixed water columns revealed by assembly and recruitment.</title>
        <authorList>
            <person name="Haro-Moreno J.M."/>
            <person name="Lopez-Perez M."/>
            <person name="De La Torre J.R."/>
            <person name="Picazo A."/>
            <person name="Camacho A."/>
            <person name="Rodriguez-Valera F."/>
        </authorList>
    </citation>
    <scope>NUCLEOTIDE SEQUENCE [LARGE SCALE GENOMIC DNA]</scope>
    <source>
        <strain evidence="10">MED-G57</strain>
    </source>
</reference>
<dbReference type="PANTHER" id="PTHR32071">
    <property type="entry name" value="TRANSCRIPTIONAL REGULATORY PROTEIN"/>
    <property type="match status" value="1"/>
</dbReference>
<dbReference type="Gene3D" id="3.40.50.2300">
    <property type="match status" value="1"/>
</dbReference>
<dbReference type="Gene3D" id="1.10.8.60">
    <property type="match status" value="1"/>
</dbReference>
<gene>
    <name evidence="10" type="ORF">DBW71_06530</name>
</gene>
<proteinExistence type="predicted"/>
<feature type="non-terminal residue" evidence="10">
    <location>
        <position position="406"/>
    </location>
</feature>